<dbReference type="AlphaFoldDB" id="A0A8I1G9N9"/>
<dbReference type="InterPro" id="IPR018022">
    <property type="entry name" value="IPT"/>
</dbReference>
<reference evidence="14 15" key="1">
    <citation type="submission" date="2020-12" db="EMBL/GenBank/DDBJ databases">
        <title>Revised draft genomes of Rhodomicrobium vannielii ATCC 17100 and Rhodomicrobium udaipurense JA643.</title>
        <authorList>
            <person name="Conners E.M."/>
            <person name="Davenport E.J."/>
            <person name="Bose A."/>
        </authorList>
    </citation>
    <scope>NUCLEOTIDE SEQUENCE [LARGE SCALE GENOMIC DNA]</scope>
    <source>
        <strain evidence="14 15">JA643</strain>
    </source>
</reference>
<keyword evidence="8 10" id="KW-0460">Magnesium</keyword>
<dbReference type="GO" id="GO:0006400">
    <property type="term" value="P:tRNA modification"/>
    <property type="evidence" value="ECO:0007669"/>
    <property type="project" value="TreeGrafter"/>
</dbReference>
<sequence>MTDEKPKAVLIIGATASGKSALALDVAERFGGVVINADSMQVYAELRIVTNRPTPAEETRAPHRLYGFRPAREPYSTALWLADVAREVADAEARGLLPVIVGGTGLYFKALTEGLSTIPEIPAEIRANYRLRAETEPTEALHAELSRRDAATAATIRPSDPQRIARALEVLEATGRPLADWHAQKEPPLLSAADVLPVVVEIDRAALYRRCDERFDRMIEAGAIEEARAIDALHLDAALPAMRAVGLPPLIAFARGEISLGDAAERAKTATRNYAKRQLTWIRNNFISQDSYFTKEMQGTKGEINLFIRKRLTASH</sequence>
<evidence type="ECO:0000256" key="7">
    <source>
        <dbReference type="ARBA" id="ARBA00022840"/>
    </source>
</evidence>
<keyword evidence="7 10" id="KW-0067">ATP-binding</keyword>
<dbReference type="GO" id="GO:0052381">
    <property type="term" value="F:tRNA dimethylallyltransferase activity"/>
    <property type="evidence" value="ECO:0007669"/>
    <property type="project" value="UniProtKB-UniRule"/>
</dbReference>
<evidence type="ECO:0000313" key="15">
    <source>
        <dbReference type="Proteomes" id="UP000623250"/>
    </source>
</evidence>
<evidence type="ECO:0000256" key="2">
    <source>
        <dbReference type="ARBA" id="ARBA00003213"/>
    </source>
</evidence>
<evidence type="ECO:0000256" key="9">
    <source>
        <dbReference type="ARBA" id="ARBA00049563"/>
    </source>
</evidence>
<keyword evidence="5 10" id="KW-0819">tRNA processing</keyword>
<comment type="function">
    <text evidence="2 10 12">Catalyzes the transfer of a dimethylallyl group onto the adenine at position 37 in tRNAs that read codons beginning with uridine, leading to the formation of N6-(dimethylallyl)adenosine (i(6)A).</text>
</comment>
<keyword evidence="15" id="KW-1185">Reference proteome</keyword>
<evidence type="ECO:0000256" key="11">
    <source>
        <dbReference type="RuleBase" id="RU003783"/>
    </source>
</evidence>
<feature type="region of interest" description="Interaction with substrate tRNA" evidence="10">
    <location>
        <begin position="38"/>
        <end position="41"/>
    </location>
</feature>
<dbReference type="PANTHER" id="PTHR11088">
    <property type="entry name" value="TRNA DIMETHYLALLYLTRANSFERASE"/>
    <property type="match status" value="1"/>
</dbReference>
<dbReference type="EMBL" id="JAEMUK010000011">
    <property type="protein sequence ID" value="MBJ7543108.1"/>
    <property type="molecule type" value="Genomic_DNA"/>
</dbReference>
<feature type="binding site" evidence="10">
    <location>
        <begin position="15"/>
        <end position="20"/>
    </location>
    <ligand>
        <name>substrate</name>
    </ligand>
</feature>
<dbReference type="RefSeq" id="WP_037235176.1">
    <property type="nucleotide sequence ID" value="NZ_JAEMUK010000011.1"/>
</dbReference>
<dbReference type="EC" id="2.5.1.75" evidence="10"/>
<dbReference type="GO" id="GO:0005524">
    <property type="term" value="F:ATP binding"/>
    <property type="evidence" value="ECO:0007669"/>
    <property type="project" value="UniProtKB-UniRule"/>
</dbReference>
<proteinExistence type="inferred from homology"/>
<evidence type="ECO:0000256" key="6">
    <source>
        <dbReference type="ARBA" id="ARBA00022741"/>
    </source>
</evidence>
<accession>A0A8I1G9N9</accession>
<dbReference type="Pfam" id="PF01715">
    <property type="entry name" value="IPPT"/>
    <property type="match status" value="1"/>
</dbReference>
<comment type="cofactor">
    <cofactor evidence="1 10">
        <name>Mg(2+)</name>
        <dbReference type="ChEBI" id="CHEBI:18420"/>
    </cofactor>
</comment>
<evidence type="ECO:0000256" key="1">
    <source>
        <dbReference type="ARBA" id="ARBA00001946"/>
    </source>
</evidence>
<evidence type="ECO:0000256" key="10">
    <source>
        <dbReference type="HAMAP-Rule" id="MF_00185"/>
    </source>
</evidence>
<dbReference type="Gene3D" id="1.10.20.140">
    <property type="match status" value="1"/>
</dbReference>
<dbReference type="PANTHER" id="PTHR11088:SF60">
    <property type="entry name" value="TRNA DIMETHYLALLYLTRANSFERASE"/>
    <property type="match status" value="1"/>
</dbReference>
<evidence type="ECO:0000256" key="13">
    <source>
        <dbReference type="RuleBase" id="RU003785"/>
    </source>
</evidence>
<comment type="catalytic activity">
    <reaction evidence="9 10 11">
        <text>adenosine(37) in tRNA + dimethylallyl diphosphate = N(6)-dimethylallyladenosine(37) in tRNA + diphosphate</text>
        <dbReference type="Rhea" id="RHEA:26482"/>
        <dbReference type="Rhea" id="RHEA-COMP:10162"/>
        <dbReference type="Rhea" id="RHEA-COMP:10375"/>
        <dbReference type="ChEBI" id="CHEBI:33019"/>
        <dbReference type="ChEBI" id="CHEBI:57623"/>
        <dbReference type="ChEBI" id="CHEBI:74411"/>
        <dbReference type="ChEBI" id="CHEBI:74415"/>
        <dbReference type="EC" id="2.5.1.75"/>
    </reaction>
</comment>
<dbReference type="Proteomes" id="UP000623250">
    <property type="component" value="Unassembled WGS sequence"/>
</dbReference>
<organism evidence="14 15">
    <name type="scientific">Rhodomicrobium udaipurense</name>
    <dbReference type="NCBI Taxonomy" id="1202716"/>
    <lineage>
        <taxon>Bacteria</taxon>
        <taxon>Pseudomonadati</taxon>
        <taxon>Pseudomonadota</taxon>
        <taxon>Alphaproteobacteria</taxon>
        <taxon>Hyphomicrobiales</taxon>
        <taxon>Hyphomicrobiaceae</taxon>
        <taxon>Rhodomicrobium</taxon>
    </lineage>
</organism>
<dbReference type="HAMAP" id="MF_00185">
    <property type="entry name" value="IPP_trans"/>
    <property type="match status" value="1"/>
</dbReference>
<dbReference type="Gene3D" id="3.40.50.300">
    <property type="entry name" value="P-loop containing nucleotide triphosphate hydrolases"/>
    <property type="match status" value="1"/>
</dbReference>
<evidence type="ECO:0000256" key="3">
    <source>
        <dbReference type="ARBA" id="ARBA00005842"/>
    </source>
</evidence>
<protein>
    <recommendedName>
        <fullName evidence="10">tRNA dimethylallyltransferase</fullName>
        <ecNumber evidence="10">2.5.1.75</ecNumber>
    </recommendedName>
    <alternativeName>
        <fullName evidence="10">Dimethylallyl diphosphate:tRNA dimethylallyltransferase</fullName>
        <shortName evidence="10">DMAPP:tRNA dimethylallyltransferase</shortName>
        <shortName evidence="10">DMATase</shortName>
    </alternativeName>
    <alternativeName>
        <fullName evidence="10">Isopentenyl-diphosphate:tRNA isopentenyltransferase</fullName>
        <shortName evidence="10">IPP transferase</shortName>
        <shortName evidence="10">IPPT</shortName>
        <shortName evidence="10">IPTase</shortName>
    </alternativeName>
</protein>
<dbReference type="SUPFAM" id="SSF52540">
    <property type="entry name" value="P-loop containing nucleoside triphosphate hydrolases"/>
    <property type="match status" value="2"/>
</dbReference>
<evidence type="ECO:0000256" key="12">
    <source>
        <dbReference type="RuleBase" id="RU003784"/>
    </source>
</evidence>
<evidence type="ECO:0000256" key="5">
    <source>
        <dbReference type="ARBA" id="ARBA00022694"/>
    </source>
</evidence>
<feature type="site" description="Interaction with substrate tRNA" evidence="10">
    <location>
        <position position="104"/>
    </location>
</feature>
<name>A0A8I1G9N9_9HYPH</name>
<evidence type="ECO:0000256" key="4">
    <source>
        <dbReference type="ARBA" id="ARBA00022679"/>
    </source>
</evidence>
<feature type="region of interest" description="Interaction with substrate tRNA" evidence="10">
    <location>
        <begin position="162"/>
        <end position="166"/>
    </location>
</feature>
<comment type="caution">
    <text evidence="10">Lacks conserved residue(s) required for the propagation of feature annotation.</text>
</comment>
<evidence type="ECO:0000313" key="14">
    <source>
        <dbReference type="EMBL" id="MBJ7543108.1"/>
    </source>
</evidence>
<dbReference type="NCBIfam" id="TIGR00174">
    <property type="entry name" value="miaA"/>
    <property type="match status" value="1"/>
</dbReference>
<keyword evidence="6 10" id="KW-0547">Nucleotide-binding</keyword>
<feature type="binding site" evidence="10">
    <location>
        <begin position="13"/>
        <end position="20"/>
    </location>
    <ligand>
        <name>ATP</name>
        <dbReference type="ChEBI" id="CHEBI:30616"/>
    </ligand>
</feature>
<dbReference type="InterPro" id="IPR027417">
    <property type="entry name" value="P-loop_NTPase"/>
</dbReference>
<comment type="caution">
    <text evidence="14">The sequence shown here is derived from an EMBL/GenBank/DDBJ whole genome shotgun (WGS) entry which is preliminary data.</text>
</comment>
<comment type="similarity">
    <text evidence="3 10 13">Belongs to the IPP transferase family.</text>
</comment>
<evidence type="ECO:0000256" key="8">
    <source>
        <dbReference type="ARBA" id="ARBA00022842"/>
    </source>
</evidence>
<keyword evidence="4 10" id="KW-0808">Transferase</keyword>
<feature type="site" description="Interaction with substrate tRNA" evidence="10">
    <location>
        <position position="126"/>
    </location>
</feature>
<dbReference type="InterPro" id="IPR039657">
    <property type="entry name" value="Dimethylallyltransferase"/>
</dbReference>
<comment type="subunit">
    <text evidence="10">Monomer.</text>
</comment>
<gene>
    <name evidence="10 14" type="primary">miaA</name>
    <name evidence="14" type="ORF">JDN41_05995</name>
</gene>